<dbReference type="PANTHER" id="PTHR17616">
    <property type="entry name" value="YES-ASSOCIATED PROTEIN YAP1 FAMILY MEMBER"/>
    <property type="match status" value="1"/>
</dbReference>
<dbReference type="PROSITE" id="PS50020">
    <property type="entry name" value="WW_DOMAIN_2"/>
    <property type="match status" value="2"/>
</dbReference>
<dbReference type="GO" id="GO:0003713">
    <property type="term" value="F:transcription coactivator activity"/>
    <property type="evidence" value="ECO:0007669"/>
    <property type="project" value="TreeGrafter"/>
</dbReference>
<dbReference type="InterPro" id="IPR001202">
    <property type="entry name" value="WW_dom"/>
</dbReference>
<dbReference type="Gene3D" id="2.20.70.10">
    <property type="match status" value="2"/>
</dbReference>
<dbReference type="CDD" id="cd00201">
    <property type="entry name" value="WW"/>
    <property type="match status" value="2"/>
</dbReference>
<dbReference type="GO" id="GO:0005634">
    <property type="term" value="C:nucleus"/>
    <property type="evidence" value="ECO:0007669"/>
    <property type="project" value="UniProtKB-SubCell"/>
</dbReference>
<keyword evidence="5" id="KW-0010">Activator</keyword>
<evidence type="ECO:0000256" key="3">
    <source>
        <dbReference type="ARBA" id="ARBA00022490"/>
    </source>
</evidence>
<dbReference type="PROSITE" id="PS01159">
    <property type="entry name" value="WW_DOMAIN_1"/>
    <property type="match status" value="2"/>
</dbReference>
<comment type="subcellular location">
    <subcellularLocation>
        <location evidence="2">Cytoplasm</location>
    </subcellularLocation>
    <subcellularLocation>
        <location evidence="1">Nucleus</location>
    </subcellularLocation>
</comment>
<proteinExistence type="inferred from homology"/>
<dbReference type="SUPFAM" id="SSF51045">
    <property type="entry name" value="WW domain"/>
    <property type="match status" value="2"/>
</dbReference>
<dbReference type="Gene3D" id="6.20.430.10">
    <property type="match status" value="1"/>
</dbReference>
<evidence type="ECO:0000256" key="8">
    <source>
        <dbReference type="ARBA" id="ARBA00038057"/>
    </source>
</evidence>
<sequence>MSSCGNESNGNHQILRINSGANDLDELFKAVANPKDSYIPLSVPMRQRNLPASFFRPPDGSTSASHSRESSLDASFSPPLSQPSGSPLSPASPQQPSLQQHMSAVPAGLTISHPRAHSSPASLQQTLAVSAAMASAQQQQSVHLRQYSYDIDAIPLPEGWQMNKTETGERYFIDHNNKTTQWEDPRKKQIQQQLQAQIQPRLVVVSQTNNNTANNAINNKTSGSATNLSSSLGPFPKGWESAHTEDGDVYYISHIECRTTWIDPRLPLSAQQSRAQLHTGRTPPPPFTGNTVPPSLVAALQNMNTSGNTSAVSTTDTIRLQQQQHQRTLLTLELERQKLRQRQSEILSKPSPLVPSSLVDNTSGIRLPPISSTGIDPFLSGNSSAFNNNDCHSRQESADSGLGLGSNYSLPHTPEDFLNIEDALNGGDDANNNMSRNNDLGLDGLAVGSLDLVPENMESDDLVPTLTDFGTDILSIVEEQLDSNRDNIMTWL</sequence>
<feature type="region of interest" description="Disordered" evidence="9">
    <location>
        <begin position="50"/>
        <end position="103"/>
    </location>
</feature>
<dbReference type="GO" id="GO:0035329">
    <property type="term" value="P:hippo signaling"/>
    <property type="evidence" value="ECO:0007669"/>
    <property type="project" value="TreeGrafter"/>
</dbReference>
<evidence type="ECO:0000256" key="5">
    <source>
        <dbReference type="ARBA" id="ARBA00023159"/>
    </source>
</evidence>
<feature type="compositionally biased region" description="Low complexity" evidence="9">
    <location>
        <begin position="77"/>
        <end position="100"/>
    </location>
</feature>
<dbReference type="AlphaFoldDB" id="A0A7R9Q225"/>
<dbReference type="EMBL" id="CAJPIZ010005835">
    <property type="protein sequence ID" value="CAG2108992.1"/>
    <property type="molecule type" value="Genomic_DNA"/>
</dbReference>
<dbReference type="EMBL" id="OC860410">
    <property type="protein sequence ID" value="CAD7628562.1"/>
    <property type="molecule type" value="Genomic_DNA"/>
</dbReference>
<dbReference type="PANTHER" id="PTHR17616:SF8">
    <property type="entry name" value="TRANSCRIPTIONAL COACTIVATOR YORKIE"/>
    <property type="match status" value="1"/>
</dbReference>
<keyword evidence="4" id="KW-0805">Transcription regulation</keyword>
<evidence type="ECO:0000256" key="9">
    <source>
        <dbReference type="SAM" id="MobiDB-lite"/>
    </source>
</evidence>
<evidence type="ECO:0000256" key="1">
    <source>
        <dbReference type="ARBA" id="ARBA00004123"/>
    </source>
</evidence>
<protein>
    <recommendedName>
        <fullName evidence="10">WW domain-containing protein</fullName>
    </recommendedName>
</protein>
<feature type="domain" description="WW" evidence="10">
    <location>
        <begin position="233"/>
        <end position="266"/>
    </location>
</feature>
<evidence type="ECO:0000256" key="2">
    <source>
        <dbReference type="ARBA" id="ARBA00004496"/>
    </source>
</evidence>
<name>A0A7R9Q225_9ACAR</name>
<evidence type="ECO:0000256" key="6">
    <source>
        <dbReference type="ARBA" id="ARBA00023163"/>
    </source>
</evidence>
<keyword evidence="12" id="KW-1185">Reference proteome</keyword>
<reference evidence="11" key="1">
    <citation type="submission" date="2020-11" db="EMBL/GenBank/DDBJ databases">
        <authorList>
            <person name="Tran Van P."/>
        </authorList>
    </citation>
    <scope>NUCLEOTIDE SEQUENCE</scope>
</reference>
<feature type="domain" description="WW" evidence="10">
    <location>
        <begin position="154"/>
        <end position="187"/>
    </location>
</feature>
<dbReference type="Proteomes" id="UP000759131">
    <property type="component" value="Unassembled WGS sequence"/>
</dbReference>
<organism evidence="11">
    <name type="scientific">Medioppia subpectinata</name>
    <dbReference type="NCBI Taxonomy" id="1979941"/>
    <lineage>
        <taxon>Eukaryota</taxon>
        <taxon>Metazoa</taxon>
        <taxon>Ecdysozoa</taxon>
        <taxon>Arthropoda</taxon>
        <taxon>Chelicerata</taxon>
        <taxon>Arachnida</taxon>
        <taxon>Acari</taxon>
        <taxon>Acariformes</taxon>
        <taxon>Sarcoptiformes</taxon>
        <taxon>Oribatida</taxon>
        <taxon>Brachypylina</taxon>
        <taxon>Oppioidea</taxon>
        <taxon>Oppiidae</taxon>
        <taxon>Medioppia</taxon>
    </lineage>
</organism>
<comment type="similarity">
    <text evidence="8">Belongs to the YAP1 family.</text>
</comment>
<dbReference type="InterPro" id="IPR051583">
    <property type="entry name" value="YAP1"/>
</dbReference>
<evidence type="ECO:0000313" key="11">
    <source>
        <dbReference type="EMBL" id="CAD7628562.1"/>
    </source>
</evidence>
<dbReference type="InterPro" id="IPR053819">
    <property type="entry name" value="TEADIR3_omega_loop"/>
</dbReference>
<dbReference type="GO" id="GO:0045944">
    <property type="term" value="P:positive regulation of transcription by RNA polymerase II"/>
    <property type="evidence" value="ECO:0007669"/>
    <property type="project" value="TreeGrafter"/>
</dbReference>
<keyword evidence="6" id="KW-0804">Transcription</keyword>
<dbReference type="GO" id="GO:0005737">
    <property type="term" value="C:cytoplasm"/>
    <property type="evidence" value="ECO:0007669"/>
    <property type="project" value="UniProtKB-SubCell"/>
</dbReference>
<evidence type="ECO:0000313" key="12">
    <source>
        <dbReference type="Proteomes" id="UP000759131"/>
    </source>
</evidence>
<evidence type="ECO:0000256" key="4">
    <source>
        <dbReference type="ARBA" id="ARBA00023015"/>
    </source>
</evidence>
<keyword evidence="7" id="KW-0539">Nucleus</keyword>
<dbReference type="Pfam" id="PF00397">
    <property type="entry name" value="WW"/>
    <property type="match status" value="1"/>
</dbReference>
<keyword evidence="3" id="KW-0963">Cytoplasm</keyword>
<accession>A0A7R9Q225</accession>
<dbReference type="Pfam" id="PF15238">
    <property type="entry name" value="TEADIR3"/>
    <property type="match status" value="1"/>
</dbReference>
<evidence type="ECO:0000259" key="10">
    <source>
        <dbReference type="PROSITE" id="PS50020"/>
    </source>
</evidence>
<evidence type="ECO:0000256" key="7">
    <source>
        <dbReference type="ARBA" id="ARBA00023242"/>
    </source>
</evidence>
<dbReference type="SMART" id="SM00456">
    <property type="entry name" value="WW"/>
    <property type="match status" value="2"/>
</dbReference>
<dbReference type="InterPro" id="IPR036020">
    <property type="entry name" value="WW_dom_sf"/>
</dbReference>
<gene>
    <name evidence="11" type="ORF">OSB1V03_LOCUS8983</name>
</gene>
<dbReference type="FunFam" id="2.20.70.10:FF:000012">
    <property type="entry name" value="transcriptional coactivator YAP1 isoform X2"/>
    <property type="match status" value="1"/>
</dbReference>
<dbReference type="OrthoDB" id="2020426at2759"/>